<dbReference type="Proteomes" id="UP000431080">
    <property type="component" value="Unassembled WGS sequence"/>
</dbReference>
<evidence type="ECO:0000259" key="2">
    <source>
        <dbReference type="Pfam" id="PF12697"/>
    </source>
</evidence>
<dbReference type="Gene3D" id="3.40.50.1820">
    <property type="entry name" value="alpha/beta hydrolase"/>
    <property type="match status" value="1"/>
</dbReference>
<dbReference type="EMBL" id="WJIF01000016">
    <property type="protein sequence ID" value="MRG61712.1"/>
    <property type="molecule type" value="Genomic_DNA"/>
</dbReference>
<evidence type="ECO:0000313" key="4">
    <source>
        <dbReference type="Proteomes" id="UP000431080"/>
    </source>
</evidence>
<dbReference type="InterPro" id="IPR029058">
    <property type="entry name" value="AB_hydrolase_fold"/>
</dbReference>
<feature type="domain" description="AB hydrolase-1" evidence="2">
    <location>
        <begin position="51"/>
        <end position="282"/>
    </location>
</feature>
<sequence length="309" mass="32699">MGRPRRRPDPDPRRPRRAPARTDRPDGPAAGSARRPRPGVLPARAARVSTLLIHGLGADRRQPLELFSPVLAAIDAATGQVVAVDVRAHGTSHEVGSPADFALDRLAAQVAEAALAEFSAEAAAEPVTVIGISMGAAIALRLAADALLPVERAVFVRPSFDDTSLPDHLRVFPVIGDLLHDGGAGAVDQFRETELFHAVAAQSRAGAAALLAQFSAPLAVERAMRLVEVPRNRAFADESELAEISGRGIRSLVLGAENDPVHPLELAERWAGALDAPLETVPPRDRGQPAQTAAMRDAVGRWLALTARM</sequence>
<dbReference type="Pfam" id="PF12697">
    <property type="entry name" value="Abhydrolase_6"/>
    <property type="match status" value="1"/>
</dbReference>
<dbReference type="AlphaFoldDB" id="A0A6I2F9Z3"/>
<feature type="region of interest" description="Disordered" evidence="1">
    <location>
        <begin position="1"/>
        <end position="41"/>
    </location>
</feature>
<proteinExistence type="predicted"/>
<keyword evidence="4" id="KW-1185">Reference proteome</keyword>
<keyword evidence="3" id="KW-0378">Hydrolase</keyword>
<name>A0A6I2F9Z3_9MICO</name>
<gene>
    <name evidence="3" type="ORF">GE115_17780</name>
</gene>
<protein>
    <submittedName>
        <fullName evidence="3">Alpha/beta fold hydrolase</fullName>
    </submittedName>
</protein>
<organism evidence="3 4">
    <name type="scientific">Agromyces agglutinans</name>
    <dbReference type="NCBI Taxonomy" id="2662258"/>
    <lineage>
        <taxon>Bacteria</taxon>
        <taxon>Bacillati</taxon>
        <taxon>Actinomycetota</taxon>
        <taxon>Actinomycetes</taxon>
        <taxon>Micrococcales</taxon>
        <taxon>Microbacteriaceae</taxon>
        <taxon>Agromyces</taxon>
    </lineage>
</organism>
<dbReference type="InterPro" id="IPR000073">
    <property type="entry name" value="AB_hydrolase_1"/>
</dbReference>
<comment type="caution">
    <text evidence="3">The sequence shown here is derived from an EMBL/GenBank/DDBJ whole genome shotgun (WGS) entry which is preliminary data.</text>
</comment>
<reference evidence="3 4" key="1">
    <citation type="submission" date="2019-10" db="EMBL/GenBank/DDBJ databases">
        <authorList>
            <person name="Nie G."/>
            <person name="Ming H."/>
            <person name="Yi B."/>
        </authorList>
    </citation>
    <scope>NUCLEOTIDE SEQUENCE [LARGE SCALE GENOMIC DNA]</scope>
    <source>
        <strain evidence="3 4">CFH 90414</strain>
    </source>
</reference>
<accession>A0A6I2F9Z3</accession>
<evidence type="ECO:0000313" key="3">
    <source>
        <dbReference type="EMBL" id="MRG61712.1"/>
    </source>
</evidence>
<evidence type="ECO:0000256" key="1">
    <source>
        <dbReference type="SAM" id="MobiDB-lite"/>
    </source>
</evidence>
<dbReference type="GO" id="GO:0016787">
    <property type="term" value="F:hydrolase activity"/>
    <property type="evidence" value="ECO:0007669"/>
    <property type="project" value="UniProtKB-KW"/>
</dbReference>
<dbReference type="SUPFAM" id="SSF53474">
    <property type="entry name" value="alpha/beta-Hydrolases"/>
    <property type="match status" value="1"/>
</dbReference>